<dbReference type="PROSITE" id="PS50005">
    <property type="entry name" value="TPR"/>
    <property type="match status" value="6"/>
</dbReference>
<comment type="caution">
    <text evidence="4">The sequence shown here is derived from an EMBL/GenBank/DDBJ whole genome shotgun (WGS) entry which is preliminary data.</text>
</comment>
<accession>A0A426TXR0</accession>
<feature type="repeat" description="TPR" evidence="3">
    <location>
        <begin position="952"/>
        <end position="985"/>
    </location>
</feature>
<dbReference type="SUPFAM" id="SSF48452">
    <property type="entry name" value="TPR-like"/>
    <property type="match status" value="4"/>
</dbReference>
<name>A0A426TXR0_9CHLR</name>
<dbReference type="Pfam" id="PF13432">
    <property type="entry name" value="TPR_16"/>
    <property type="match status" value="6"/>
</dbReference>
<feature type="repeat" description="TPR" evidence="3">
    <location>
        <begin position="643"/>
        <end position="676"/>
    </location>
</feature>
<dbReference type="Gene3D" id="1.25.40.10">
    <property type="entry name" value="Tetratricopeptide repeat domain"/>
    <property type="match status" value="9"/>
</dbReference>
<evidence type="ECO:0000313" key="5">
    <source>
        <dbReference type="Proteomes" id="UP000280307"/>
    </source>
</evidence>
<dbReference type="InterPro" id="IPR011990">
    <property type="entry name" value="TPR-like_helical_dom_sf"/>
</dbReference>
<keyword evidence="1" id="KW-0677">Repeat</keyword>
<organism evidence="4 5">
    <name type="scientific">Candidatus Viridilinea halotolerans</name>
    <dbReference type="NCBI Taxonomy" id="2491704"/>
    <lineage>
        <taxon>Bacteria</taxon>
        <taxon>Bacillati</taxon>
        <taxon>Chloroflexota</taxon>
        <taxon>Chloroflexia</taxon>
        <taxon>Chloroflexales</taxon>
        <taxon>Chloroflexineae</taxon>
        <taxon>Oscillochloridaceae</taxon>
        <taxon>Candidatus Viridilinea</taxon>
    </lineage>
</organism>
<feature type="repeat" description="TPR" evidence="3">
    <location>
        <begin position="878"/>
        <end position="911"/>
    </location>
</feature>
<dbReference type="AlphaFoldDB" id="A0A426TXR0"/>
<proteinExistence type="predicted"/>
<dbReference type="Proteomes" id="UP000280307">
    <property type="component" value="Unassembled WGS sequence"/>
</dbReference>
<dbReference type="PANTHER" id="PTHR45586:SF1">
    <property type="entry name" value="LIPOPOLYSACCHARIDE ASSEMBLY PROTEIN B"/>
    <property type="match status" value="1"/>
</dbReference>
<feature type="repeat" description="TPR" evidence="3">
    <location>
        <begin position="1040"/>
        <end position="1073"/>
    </location>
</feature>
<reference evidence="4 5" key="1">
    <citation type="submission" date="2018-12" db="EMBL/GenBank/DDBJ databases">
        <title>Genome Sequence of Candidatus Viridilinea halotolerans isolated from saline sulfide-rich spring.</title>
        <authorList>
            <person name="Grouzdev D.S."/>
            <person name="Burganskaya E.I."/>
            <person name="Krutkina M.S."/>
            <person name="Sukhacheva M.V."/>
            <person name="Gorlenko V.M."/>
        </authorList>
    </citation>
    <scope>NUCLEOTIDE SEQUENCE [LARGE SCALE GENOMIC DNA]</scope>
    <source>
        <strain evidence="4">Chok-6</strain>
    </source>
</reference>
<feature type="repeat" description="TPR" evidence="3">
    <location>
        <begin position="305"/>
        <end position="338"/>
    </location>
</feature>
<dbReference type="SMART" id="SM00028">
    <property type="entry name" value="TPR"/>
    <property type="match status" value="16"/>
</dbReference>
<protein>
    <submittedName>
        <fullName evidence="4">Tetratricopeptide repeat protein</fullName>
    </submittedName>
</protein>
<dbReference type="EMBL" id="RSAS01000505">
    <property type="protein sequence ID" value="RRR70647.1"/>
    <property type="molecule type" value="Genomic_DNA"/>
</dbReference>
<gene>
    <name evidence="4" type="ORF">EI684_13015</name>
</gene>
<dbReference type="InterPro" id="IPR019734">
    <property type="entry name" value="TPR_rpt"/>
</dbReference>
<dbReference type="PANTHER" id="PTHR45586">
    <property type="entry name" value="TPR REPEAT-CONTAINING PROTEIN PA4667"/>
    <property type="match status" value="1"/>
</dbReference>
<keyword evidence="2 3" id="KW-0802">TPR repeat</keyword>
<sequence>MAGNRAIFDRALEQSRDAARQSRWDESLKLAVRALQEFPHDGDARTNVAVALFHTDKLDRALQVFEELRAEDQNNPFFLNYIAQAQARQGNSKAVESYRSLADLHVAQRRPMQAVEALLALLKLRPDADEQRKRLAKLFEDAGAIREAAAEHLTLAHHHLEGRRLDQAADAAELALRLDPNSREAKDLIVTIREAMARAAGLGEAPHEHATHAAAAPEPRVNLGGMTGALRSQQFTLEKLVEQGQKAQQAGDTEAAAQFYEQAVEGGLERADVLYSLGLIYQERGDLRLAANALTQATSDPEYALSVHFALGQIYRELGQLPQAAQEFEQTIRLVDLETIGRNEADDLIQMYENAATIYEQIGDIARAGALYGTLASFLDGKRWGRERAGEFKARSKELADRNMFAKLRTMGTGALTAPDPTTQPVEDASAAPSEAWGKIRPITDFLRGGKIVSTSSLGEKAGAAPPIPEPMILLESLPPSEAAGLAPATPLDMKGLSDELTGWVRLSGSYLDQGLIEAALDACHEVIRLDVDYLPIHLRMGEVYERQGRPEEALVKYQLMIDTFRARGKAEEAIDVYFRYIGLAPDTFNARARLAELLRSAGRTEEAVSQLLQVAATYQRLGQSNKALEEYRRLLQWSPKNRDVHAQYGLALLKLERYEAALAEFRRALELGDANDTVAVARLNMTLALLGEQPVAVWDSLATLIDLLKQHPNELGPVQSEYRAALLTSDAPVLHYILAILQQQAGQHSSALLSLEQAESMVSDGADPLLPPVLIYQAAADSHIALGRAEEALEQLRRGQAAASRNVPDPGVRHAFAVPLSKGDFVRRMAEAYAATDDIEGAEQALLEARQLLPYDRAIYTKLADVYFRQGKLNEALAQLEDLASHYEERQQLDRAIEMLEYALKIAPNHIAISSRLARMQLRRGYLDKGVEGLVRAADLQKKAGQLKDAVASLQEAAQVHWTLSDHDKARQMYDKIVQIAPNDVDARQWLSLMYTLMGRSGEAIEEKKQIARIFAKQRDYDNAIAELHQIIGLNQRDLDAYYMLGDMLMRREEFSQAVQLYTRMMKMEGVETDRVQALLSAATLMLQQRQGARRE</sequence>
<evidence type="ECO:0000256" key="3">
    <source>
        <dbReference type="PROSITE-ProRule" id="PRU00339"/>
    </source>
</evidence>
<evidence type="ECO:0000313" key="4">
    <source>
        <dbReference type="EMBL" id="RRR70647.1"/>
    </source>
</evidence>
<feature type="repeat" description="TPR" evidence="3">
    <location>
        <begin position="609"/>
        <end position="642"/>
    </location>
</feature>
<dbReference type="Pfam" id="PF13181">
    <property type="entry name" value="TPR_8"/>
    <property type="match status" value="1"/>
</dbReference>
<evidence type="ECO:0000256" key="1">
    <source>
        <dbReference type="ARBA" id="ARBA00022737"/>
    </source>
</evidence>
<evidence type="ECO:0000256" key="2">
    <source>
        <dbReference type="ARBA" id="ARBA00022803"/>
    </source>
</evidence>
<dbReference type="InterPro" id="IPR051012">
    <property type="entry name" value="CellSynth/LPSAsmb/PSIAsmb"/>
</dbReference>